<gene>
    <name evidence="1" type="ORF">CFH80_08965</name>
</gene>
<keyword evidence="1" id="KW-0808">Transferase</keyword>
<name>A0A2D3WAA8_9BACT</name>
<evidence type="ECO:0000313" key="2">
    <source>
        <dbReference type="Proteomes" id="UP000231638"/>
    </source>
</evidence>
<reference evidence="1 2" key="1">
    <citation type="journal article" date="2017" name="Front. Microbiol.">
        <title>Comparative Genomic Analysis of the Class Epsilonproteobacteria and Proposed Reclassification to Epsilonbacteraeota (phyl. nov.).</title>
        <authorList>
            <person name="Waite D.W."/>
            <person name="Vanwonterghem I."/>
            <person name="Rinke C."/>
            <person name="Parks D.H."/>
            <person name="Zhang Y."/>
            <person name="Takai K."/>
            <person name="Sievert S.M."/>
            <person name="Simon J."/>
            <person name="Campbell B.J."/>
            <person name="Hanson T.E."/>
            <person name="Woyke T."/>
            <person name="Klotz M.G."/>
            <person name="Hugenholtz P."/>
        </authorList>
    </citation>
    <scope>NUCLEOTIDE SEQUENCE [LARGE SCALE GENOMIC DNA]</scope>
    <source>
        <strain evidence="1">UBA11420</strain>
    </source>
</reference>
<dbReference type="EMBL" id="DLUG01000232">
    <property type="protein sequence ID" value="DAB35657.1"/>
    <property type="molecule type" value="Genomic_DNA"/>
</dbReference>
<evidence type="ECO:0000313" key="1">
    <source>
        <dbReference type="EMBL" id="DAB35657.1"/>
    </source>
</evidence>
<sequence length="28" mass="3209">CNMFEKGNLLKIIEGNLDNCSIVRNNQK</sequence>
<dbReference type="GO" id="GO:0016301">
    <property type="term" value="F:kinase activity"/>
    <property type="evidence" value="ECO:0007669"/>
    <property type="project" value="UniProtKB-KW"/>
</dbReference>
<proteinExistence type="predicted"/>
<keyword evidence="1" id="KW-0418">Kinase</keyword>
<dbReference type="Proteomes" id="UP000231638">
    <property type="component" value="Unassembled WGS sequence"/>
</dbReference>
<dbReference type="AlphaFoldDB" id="A0A2D3WAA8"/>
<feature type="non-terminal residue" evidence="1">
    <location>
        <position position="1"/>
    </location>
</feature>
<comment type="caution">
    <text evidence="1">The sequence shown here is derived from an EMBL/GenBank/DDBJ whole genome shotgun (WGS) entry which is preliminary data.</text>
</comment>
<organism evidence="1 2">
    <name type="scientific">Sulfurospirillum cavolei</name>
    <dbReference type="NCBI Taxonomy" id="366522"/>
    <lineage>
        <taxon>Bacteria</taxon>
        <taxon>Pseudomonadati</taxon>
        <taxon>Campylobacterota</taxon>
        <taxon>Epsilonproteobacteria</taxon>
        <taxon>Campylobacterales</taxon>
        <taxon>Sulfurospirillaceae</taxon>
        <taxon>Sulfurospirillum</taxon>
    </lineage>
</organism>
<accession>A0A2D3WAA8</accession>
<protein>
    <submittedName>
        <fullName evidence="1">UMP kinase</fullName>
    </submittedName>
</protein>